<reference evidence="2 3" key="1">
    <citation type="journal article" date="2016" name="Nat. Commun.">
        <title>Thousands of microbial genomes shed light on interconnected biogeochemical processes in an aquifer system.</title>
        <authorList>
            <person name="Anantharaman K."/>
            <person name="Brown C.T."/>
            <person name="Hug L.A."/>
            <person name="Sharon I."/>
            <person name="Castelle C.J."/>
            <person name="Probst A.J."/>
            <person name="Thomas B.C."/>
            <person name="Singh A."/>
            <person name="Wilkins M.J."/>
            <person name="Karaoz U."/>
            <person name="Brodie E.L."/>
            <person name="Williams K.H."/>
            <person name="Hubbard S.S."/>
            <person name="Banfield J.F."/>
        </authorList>
    </citation>
    <scope>NUCLEOTIDE SEQUENCE [LARGE SCALE GENOMIC DNA]</scope>
</reference>
<dbReference type="AlphaFoldDB" id="A0A1F5KK99"/>
<accession>A0A1F5KK99</accession>
<organism evidence="2 3">
    <name type="scientific">Candidatus Daviesbacteria bacterium RIFCSPHIGHO2_02_FULL_43_12</name>
    <dbReference type="NCBI Taxonomy" id="1797776"/>
    <lineage>
        <taxon>Bacteria</taxon>
        <taxon>Candidatus Daviesiibacteriota</taxon>
    </lineage>
</organism>
<evidence type="ECO:0000256" key="1">
    <source>
        <dbReference type="SAM" id="Phobius"/>
    </source>
</evidence>
<evidence type="ECO:0000313" key="2">
    <source>
        <dbReference type="EMBL" id="OGE41367.1"/>
    </source>
</evidence>
<keyword evidence="1" id="KW-1133">Transmembrane helix</keyword>
<dbReference type="EMBL" id="MFDD01000002">
    <property type="protein sequence ID" value="OGE41367.1"/>
    <property type="molecule type" value="Genomic_DNA"/>
</dbReference>
<evidence type="ECO:0000313" key="3">
    <source>
        <dbReference type="Proteomes" id="UP000177328"/>
    </source>
</evidence>
<feature type="transmembrane region" description="Helical" evidence="1">
    <location>
        <begin position="62"/>
        <end position="81"/>
    </location>
</feature>
<feature type="transmembrane region" description="Helical" evidence="1">
    <location>
        <begin position="32"/>
        <end position="50"/>
    </location>
</feature>
<proteinExistence type="predicted"/>
<dbReference type="Proteomes" id="UP000177328">
    <property type="component" value="Unassembled WGS sequence"/>
</dbReference>
<feature type="transmembrane region" description="Helical" evidence="1">
    <location>
        <begin position="7"/>
        <end position="26"/>
    </location>
</feature>
<gene>
    <name evidence="2" type="ORF">A3D25_02475</name>
</gene>
<keyword evidence="1" id="KW-0812">Transmembrane</keyword>
<protein>
    <submittedName>
        <fullName evidence="2">Uncharacterized protein</fullName>
    </submittedName>
</protein>
<name>A0A1F5KK99_9BACT</name>
<sequence>MKRLHISFSHYFFPLGVIFAFGMWYFRKVPILQLESLILLAILYIIGALLHHHRDRTLTLEVMIEYILIALLAISILSGLVV</sequence>
<keyword evidence="1" id="KW-0472">Membrane</keyword>
<comment type="caution">
    <text evidence="2">The sequence shown here is derived from an EMBL/GenBank/DDBJ whole genome shotgun (WGS) entry which is preliminary data.</text>
</comment>